<proteinExistence type="inferred from homology"/>
<dbReference type="GO" id="GO:0098552">
    <property type="term" value="C:side of membrane"/>
    <property type="evidence" value="ECO:0007669"/>
    <property type="project" value="UniProtKB-KW"/>
</dbReference>
<evidence type="ECO:0000256" key="17">
    <source>
        <dbReference type="ARBA" id="ARBA00023288"/>
    </source>
</evidence>
<evidence type="ECO:0000256" key="5">
    <source>
        <dbReference type="ARBA" id="ARBA00022475"/>
    </source>
</evidence>
<evidence type="ECO:0000256" key="21">
    <source>
        <dbReference type="ARBA" id="ARBA00048494"/>
    </source>
</evidence>
<evidence type="ECO:0000256" key="20">
    <source>
        <dbReference type="ARBA" id="ARBA00024056"/>
    </source>
</evidence>
<dbReference type="GO" id="GO:0000272">
    <property type="term" value="P:polysaccharide catabolic process"/>
    <property type="evidence" value="ECO:0007669"/>
    <property type="project" value="UniProtKB-KW"/>
</dbReference>
<evidence type="ECO:0000256" key="18">
    <source>
        <dbReference type="ARBA" id="ARBA00023316"/>
    </source>
</evidence>
<feature type="signal peptide" evidence="22">
    <location>
        <begin position="1"/>
        <end position="18"/>
    </location>
</feature>
<keyword evidence="5" id="KW-1003">Cell membrane</keyword>
<keyword evidence="15" id="KW-0119">Carbohydrate metabolism</keyword>
<evidence type="ECO:0000256" key="3">
    <source>
        <dbReference type="ARBA" id="ARBA00004609"/>
    </source>
</evidence>
<evidence type="ECO:0000256" key="11">
    <source>
        <dbReference type="ARBA" id="ARBA00022801"/>
    </source>
</evidence>
<dbReference type="PANTHER" id="PTHR10587:SF133">
    <property type="entry name" value="CHITIN DEACETYLASE 1-RELATED"/>
    <property type="match status" value="1"/>
</dbReference>
<keyword evidence="6" id="KW-0134">Cell wall</keyword>
<dbReference type="InterPro" id="IPR011330">
    <property type="entry name" value="Glyco_hydro/deAcase_b/a-brl"/>
</dbReference>
<dbReference type="GO" id="GO:0005886">
    <property type="term" value="C:plasma membrane"/>
    <property type="evidence" value="ECO:0007669"/>
    <property type="project" value="UniProtKB-SubCell"/>
</dbReference>
<evidence type="ECO:0000256" key="4">
    <source>
        <dbReference type="ARBA" id="ARBA00010973"/>
    </source>
</evidence>
<evidence type="ECO:0000256" key="7">
    <source>
        <dbReference type="ARBA" id="ARBA00022525"/>
    </source>
</evidence>
<dbReference type="GO" id="GO:0071555">
    <property type="term" value="P:cell wall organization"/>
    <property type="evidence" value="ECO:0007669"/>
    <property type="project" value="UniProtKB-KW"/>
</dbReference>
<dbReference type="InterPro" id="IPR002509">
    <property type="entry name" value="NODB_dom"/>
</dbReference>
<dbReference type="GO" id="GO:0009272">
    <property type="term" value="P:fungal-type cell wall biogenesis"/>
    <property type="evidence" value="ECO:0007669"/>
    <property type="project" value="UniProtKB-ARBA"/>
</dbReference>
<protein>
    <recommendedName>
        <fullName evidence="20">chitin deacetylase</fullName>
        <ecNumber evidence="20">3.5.1.41</ecNumber>
    </recommendedName>
</protein>
<organism evidence="24 25">
    <name type="scientific">Coprinopsis marcescibilis</name>
    <name type="common">Agaric fungus</name>
    <name type="synonym">Psathyrella marcescibilis</name>
    <dbReference type="NCBI Taxonomy" id="230819"/>
    <lineage>
        <taxon>Eukaryota</taxon>
        <taxon>Fungi</taxon>
        <taxon>Dikarya</taxon>
        <taxon>Basidiomycota</taxon>
        <taxon>Agaricomycotina</taxon>
        <taxon>Agaricomycetes</taxon>
        <taxon>Agaricomycetidae</taxon>
        <taxon>Agaricales</taxon>
        <taxon>Agaricineae</taxon>
        <taxon>Psathyrellaceae</taxon>
        <taxon>Coprinopsis</taxon>
    </lineage>
</organism>
<comment type="catalytic activity">
    <reaction evidence="21">
        <text>[(1-&gt;4)-N-acetyl-beta-D-glucosaminyl](n) + n H2O = chitosan + n acetate</text>
        <dbReference type="Rhea" id="RHEA:10464"/>
        <dbReference type="Rhea" id="RHEA-COMP:9593"/>
        <dbReference type="Rhea" id="RHEA-COMP:9597"/>
        <dbReference type="ChEBI" id="CHEBI:15377"/>
        <dbReference type="ChEBI" id="CHEBI:17029"/>
        <dbReference type="ChEBI" id="CHEBI:30089"/>
        <dbReference type="ChEBI" id="CHEBI:57704"/>
        <dbReference type="EC" id="3.5.1.41"/>
    </reaction>
    <physiologicalReaction direction="left-to-right" evidence="21">
        <dbReference type="Rhea" id="RHEA:10465"/>
    </physiologicalReaction>
</comment>
<sequence length="438" mass="47340">MKSLSAVALLSLSAVVNAHGDHHHRRHNLVARQNSASATRSFTYSGATNPTAIPLPSIVAGAVSRPVVPIASTPAAGAKPTAGFSNAPGVPDLTEFRKNVLANKYPEGDKVPAVNSPEVLQWMEEVQNSGIQIPALETTVEGGSCQANLPLASDASRCWWTCNNCDAKEDVVECNQPNHWGISFDDGPGFYTHELLDYLDQERLKATFFVVGSRVLYLPEVLQAEHIRGHQIAIHSWSHRPLTTLTTEQVIAELGWSKKIIKDTLGITPNQMRPPFGDMDERVRKISLAMGLTPIMWTRSDGLVFNTEDFDVAGGTRTVQQVLTNWQNIIQAAGRLTDNGFLTLQHDLNQQSIDIAAGYIIPDGLARQLTIEPVITCLDMPMANAYIETNDNTTNPPTAKLGIFNKKATSAGVSVTSGTLGSIFVGTALAFASLFAGF</sequence>
<keyword evidence="8" id="KW-0336">GPI-anchor</keyword>
<dbReference type="Gene3D" id="3.20.20.370">
    <property type="entry name" value="Glycoside hydrolase/deacetylase"/>
    <property type="match status" value="1"/>
</dbReference>
<keyword evidence="11 24" id="KW-0378">Hydrolase</keyword>
<accession>A0A5C3L631</accession>
<feature type="chain" id="PRO_5022904376" description="chitin deacetylase" evidence="22">
    <location>
        <begin position="19"/>
        <end position="438"/>
    </location>
</feature>
<keyword evidence="16" id="KW-0170">Cobalt</keyword>
<dbReference type="PANTHER" id="PTHR10587">
    <property type="entry name" value="GLYCOSYL TRANSFERASE-RELATED"/>
    <property type="match status" value="1"/>
</dbReference>
<dbReference type="SUPFAM" id="SSF88713">
    <property type="entry name" value="Glycoside hydrolase/deacetylase"/>
    <property type="match status" value="1"/>
</dbReference>
<keyword evidence="13" id="KW-0472">Membrane</keyword>
<dbReference type="PROSITE" id="PS51677">
    <property type="entry name" value="NODB"/>
    <property type="match status" value="1"/>
</dbReference>
<keyword evidence="9" id="KW-0479">Metal-binding</keyword>
<evidence type="ECO:0000256" key="10">
    <source>
        <dbReference type="ARBA" id="ARBA00022729"/>
    </source>
</evidence>
<reference evidence="24 25" key="1">
    <citation type="journal article" date="2019" name="Nat. Ecol. Evol.">
        <title>Megaphylogeny resolves global patterns of mushroom evolution.</title>
        <authorList>
            <person name="Varga T."/>
            <person name="Krizsan K."/>
            <person name="Foldi C."/>
            <person name="Dima B."/>
            <person name="Sanchez-Garcia M."/>
            <person name="Sanchez-Ramirez S."/>
            <person name="Szollosi G.J."/>
            <person name="Szarkandi J.G."/>
            <person name="Papp V."/>
            <person name="Albert L."/>
            <person name="Andreopoulos W."/>
            <person name="Angelini C."/>
            <person name="Antonin V."/>
            <person name="Barry K.W."/>
            <person name="Bougher N.L."/>
            <person name="Buchanan P."/>
            <person name="Buyck B."/>
            <person name="Bense V."/>
            <person name="Catcheside P."/>
            <person name="Chovatia M."/>
            <person name="Cooper J."/>
            <person name="Damon W."/>
            <person name="Desjardin D."/>
            <person name="Finy P."/>
            <person name="Geml J."/>
            <person name="Haridas S."/>
            <person name="Hughes K."/>
            <person name="Justo A."/>
            <person name="Karasinski D."/>
            <person name="Kautmanova I."/>
            <person name="Kiss B."/>
            <person name="Kocsube S."/>
            <person name="Kotiranta H."/>
            <person name="LaButti K.M."/>
            <person name="Lechner B.E."/>
            <person name="Liimatainen K."/>
            <person name="Lipzen A."/>
            <person name="Lukacs Z."/>
            <person name="Mihaltcheva S."/>
            <person name="Morgado L.N."/>
            <person name="Niskanen T."/>
            <person name="Noordeloos M.E."/>
            <person name="Ohm R.A."/>
            <person name="Ortiz-Santana B."/>
            <person name="Ovrebo C."/>
            <person name="Racz N."/>
            <person name="Riley R."/>
            <person name="Savchenko A."/>
            <person name="Shiryaev A."/>
            <person name="Soop K."/>
            <person name="Spirin V."/>
            <person name="Szebenyi C."/>
            <person name="Tomsovsky M."/>
            <person name="Tulloss R.E."/>
            <person name="Uehling J."/>
            <person name="Grigoriev I.V."/>
            <person name="Vagvolgyi C."/>
            <person name="Papp T."/>
            <person name="Martin F.M."/>
            <person name="Miettinen O."/>
            <person name="Hibbett D.S."/>
            <person name="Nagy L.G."/>
        </authorList>
    </citation>
    <scope>NUCLEOTIDE SEQUENCE [LARGE SCALE GENOMIC DNA]</scope>
    <source>
        <strain evidence="24 25">CBS 121175</strain>
    </source>
</reference>
<dbReference type="AlphaFoldDB" id="A0A5C3L631"/>
<gene>
    <name evidence="24" type="ORF">FA15DRAFT_665607</name>
</gene>
<keyword evidence="25" id="KW-1185">Reference proteome</keyword>
<name>A0A5C3L631_COPMA</name>
<evidence type="ECO:0000256" key="19">
    <source>
        <dbReference type="ARBA" id="ARBA00023326"/>
    </source>
</evidence>
<evidence type="ECO:0000256" key="16">
    <source>
        <dbReference type="ARBA" id="ARBA00023285"/>
    </source>
</evidence>
<dbReference type="STRING" id="230819.A0A5C3L631"/>
<evidence type="ECO:0000256" key="9">
    <source>
        <dbReference type="ARBA" id="ARBA00022723"/>
    </source>
</evidence>
<evidence type="ECO:0000256" key="22">
    <source>
        <dbReference type="SAM" id="SignalP"/>
    </source>
</evidence>
<dbReference type="EC" id="3.5.1.41" evidence="20"/>
<evidence type="ECO:0000256" key="6">
    <source>
        <dbReference type="ARBA" id="ARBA00022512"/>
    </source>
</evidence>
<evidence type="ECO:0000313" key="25">
    <source>
        <dbReference type="Proteomes" id="UP000307440"/>
    </source>
</evidence>
<keyword evidence="10 22" id="KW-0732">Signal</keyword>
<comment type="subcellular location">
    <subcellularLocation>
        <location evidence="3">Cell membrane</location>
        <topology evidence="3">Lipid-anchor</topology>
        <topology evidence="3">GPI-anchor</topology>
    </subcellularLocation>
    <subcellularLocation>
        <location evidence="2">Secreted</location>
        <location evidence="2">Cell wall</location>
    </subcellularLocation>
</comment>
<comment type="cofactor">
    <cofactor evidence="1">
        <name>Co(2+)</name>
        <dbReference type="ChEBI" id="CHEBI:48828"/>
    </cofactor>
</comment>
<evidence type="ECO:0000259" key="23">
    <source>
        <dbReference type="PROSITE" id="PS51677"/>
    </source>
</evidence>
<feature type="domain" description="NodB homology" evidence="23">
    <location>
        <begin position="178"/>
        <end position="372"/>
    </location>
</feature>
<evidence type="ECO:0000256" key="8">
    <source>
        <dbReference type="ARBA" id="ARBA00022622"/>
    </source>
</evidence>
<keyword evidence="19" id="KW-0624">Polysaccharide degradation</keyword>
<keyword evidence="7" id="KW-0964">Secreted</keyword>
<dbReference type="InterPro" id="IPR050248">
    <property type="entry name" value="Polysacc_deacetylase_ArnD"/>
</dbReference>
<keyword evidence="14" id="KW-0325">Glycoprotein</keyword>
<dbReference type="EMBL" id="ML210158">
    <property type="protein sequence ID" value="TFK28125.1"/>
    <property type="molecule type" value="Genomic_DNA"/>
</dbReference>
<dbReference type="GO" id="GO:0046872">
    <property type="term" value="F:metal ion binding"/>
    <property type="evidence" value="ECO:0007669"/>
    <property type="project" value="UniProtKB-KW"/>
</dbReference>
<evidence type="ECO:0000256" key="14">
    <source>
        <dbReference type="ARBA" id="ARBA00023180"/>
    </source>
</evidence>
<keyword evidence="17" id="KW-0449">Lipoprotein</keyword>
<evidence type="ECO:0000256" key="15">
    <source>
        <dbReference type="ARBA" id="ARBA00023277"/>
    </source>
</evidence>
<evidence type="ECO:0000256" key="2">
    <source>
        <dbReference type="ARBA" id="ARBA00004191"/>
    </source>
</evidence>
<comment type="similarity">
    <text evidence="4">Belongs to the polysaccharide deacetylase family.</text>
</comment>
<evidence type="ECO:0000256" key="12">
    <source>
        <dbReference type="ARBA" id="ARBA00023024"/>
    </source>
</evidence>
<evidence type="ECO:0000313" key="24">
    <source>
        <dbReference type="EMBL" id="TFK28125.1"/>
    </source>
</evidence>
<keyword evidence="18" id="KW-0961">Cell wall biogenesis/degradation</keyword>
<dbReference type="OrthoDB" id="407355at2759"/>
<evidence type="ECO:0000256" key="13">
    <source>
        <dbReference type="ARBA" id="ARBA00023136"/>
    </source>
</evidence>
<dbReference type="Pfam" id="PF01522">
    <property type="entry name" value="Polysacc_deac_1"/>
    <property type="match status" value="1"/>
</dbReference>
<dbReference type="FunFam" id="3.20.20.370:FF:000004">
    <property type="entry name" value="Related to Chitin deacetylase"/>
    <property type="match status" value="1"/>
</dbReference>
<dbReference type="GO" id="GO:0004099">
    <property type="term" value="F:chitin deacetylase activity"/>
    <property type="evidence" value="ECO:0007669"/>
    <property type="project" value="UniProtKB-EC"/>
</dbReference>
<dbReference type="GO" id="GO:0006032">
    <property type="term" value="P:chitin catabolic process"/>
    <property type="evidence" value="ECO:0007669"/>
    <property type="project" value="UniProtKB-KW"/>
</dbReference>
<keyword evidence="12" id="KW-0146">Chitin degradation</keyword>
<evidence type="ECO:0000256" key="1">
    <source>
        <dbReference type="ARBA" id="ARBA00001941"/>
    </source>
</evidence>
<dbReference type="Proteomes" id="UP000307440">
    <property type="component" value="Unassembled WGS sequence"/>
</dbReference>